<gene>
    <name evidence="12" type="primary">nifJ</name>
    <name evidence="12" type="ORF">IAC75_06585</name>
</gene>
<dbReference type="GO" id="GO:0016903">
    <property type="term" value="F:oxidoreductase activity, acting on the aldehyde or oxo group of donors"/>
    <property type="evidence" value="ECO:0007669"/>
    <property type="project" value="InterPro"/>
</dbReference>
<dbReference type="FunFam" id="3.40.50.920:FF:000007">
    <property type="entry name" value="Pyruvate:ferredoxin (Flavodoxin) oxidoreductase"/>
    <property type="match status" value="1"/>
</dbReference>
<dbReference type="InterPro" id="IPR002880">
    <property type="entry name" value="Pyrv_Fd/Flavodoxin_OxRdtase_N"/>
</dbReference>
<evidence type="ECO:0000256" key="1">
    <source>
        <dbReference type="ARBA" id="ARBA00009032"/>
    </source>
</evidence>
<dbReference type="InterPro" id="IPR019752">
    <property type="entry name" value="Pyrv/ketoisovalerate_OxRed_cat"/>
</dbReference>
<dbReference type="PANTHER" id="PTHR32154">
    <property type="entry name" value="PYRUVATE-FLAVODOXIN OXIDOREDUCTASE-RELATED"/>
    <property type="match status" value="1"/>
</dbReference>
<evidence type="ECO:0000259" key="11">
    <source>
        <dbReference type="Pfam" id="PF17147"/>
    </source>
</evidence>
<keyword evidence="5" id="KW-0249">Electron transport</keyword>
<dbReference type="InterPro" id="IPR029061">
    <property type="entry name" value="THDP-binding"/>
</dbReference>
<accession>A0A9D1T1E3</accession>
<keyword evidence="7" id="KW-0408">Iron</keyword>
<name>A0A9D1T1E3_9BACT</name>
<protein>
    <submittedName>
        <fullName evidence="12">Pyruvate:ferredoxin (Flavodoxin) oxidoreductase</fullName>
    </submittedName>
</protein>
<keyword evidence="3" id="KW-0004">4Fe-4S</keyword>
<dbReference type="InterPro" id="IPR002869">
    <property type="entry name" value="Pyrv_flavodox_OxRed_cen"/>
</dbReference>
<evidence type="ECO:0000256" key="2">
    <source>
        <dbReference type="ARBA" id="ARBA00022448"/>
    </source>
</evidence>
<proteinExistence type="inferred from homology"/>
<dbReference type="FunFam" id="3.40.50.970:FF:000012">
    <property type="entry name" value="Pyruvate:ferredoxin (Flavodoxin) oxidoreductase"/>
    <property type="match status" value="1"/>
</dbReference>
<dbReference type="FunFam" id="3.40.920.10:FF:000001">
    <property type="entry name" value="Pyruvate:ferredoxin (Flavodoxin) oxidoreductase"/>
    <property type="match status" value="1"/>
</dbReference>
<dbReference type="GO" id="GO:0006979">
    <property type="term" value="P:response to oxidative stress"/>
    <property type="evidence" value="ECO:0007669"/>
    <property type="project" value="TreeGrafter"/>
</dbReference>
<dbReference type="SUPFAM" id="SSF52518">
    <property type="entry name" value="Thiamin diphosphate-binding fold (THDP-binding)"/>
    <property type="match status" value="1"/>
</dbReference>
<dbReference type="SUPFAM" id="SSF53323">
    <property type="entry name" value="Pyruvate-ferredoxin oxidoreductase, PFOR, domain III"/>
    <property type="match status" value="1"/>
</dbReference>
<organism evidence="12 13">
    <name type="scientific">Candidatus Spyradosoma merdigallinarum</name>
    <dbReference type="NCBI Taxonomy" id="2840950"/>
    <lineage>
        <taxon>Bacteria</taxon>
        <taxon>Pseudomonadati</taxon>
        <taxon>Verrucomicrobiota</taxon>
        <taxon>Opitutia</taxon>
        <taxon>Opitutia incertae sedis</taxon>
        <taxon>Candidatus Spyradosoma</taxon>
    </lineage>
</organism>
<dbReference type="Pfam" id="PF17147">
    <property type="entry name" value="PFOR_II"/>
    <property type="match status" value="1"/>
</dbReference>
<dbReference type="Proteomes" id="UP000886812">
    <property type="component" value="Unassembled WGS sequence"/>
</dbReference>
<dbReference type="Pfam" id="PF01558">
    <property type="entry name" value="POR"/>
    <property type="match status" value="1"/>
</dbReference>
<comment type="similarity">
    <text evidence="1">Belongs to the pyruvate:ferredoxin/flavodoxin oxidoreductase family.</text>
</comment>
<evidence type="ECO:0000256" key="6">
    <source>
        <dbReference type="ARBA" id="ARBA00023002"/>
    </source>
</evidence>
<dbReference type="SUPFAM" id="SSF52922">
    <property type="entry name" value="TK C-terminal domain-like"/>
    <property type="match status" value="1"/>
</dbReference>
<feature type="domain" description="Pyruvate:ferredoxin oxidoreductase core" evidence="11">
    <location>
        <begin position="271"/>
        <end position="353"/>
    </location>
</feature>
<dbReference type="CDD" id="cd07034">
    <property type="entry name" value="TPP_PYR_PFOR_IOR-alpha_like"/>
    <property type="match status" value="1"/>
</dbReference>
<dbReference type="InterPro" id="IPR033412">
    <property type="entry name" value="PFOR_II"/>
</dbReference>
<dbReference type="GO" id="GO:0005506">
    <property type="term" value="F:iron ion binding"/>
    <property type="evidence" value="ECO:0007669"/>
    <property type="project" value="InterPro"/>
</dbReference>
<evidence type="ECO:0000259" key="9">
    <source>
        <dbReference type="Pfam" id="PF01558"/>
    </source>
</evidence>
<evidence type="ECO:0000256" key="5">
    <source>
        <dbReference type="ARBA" id="ARBA00022982"/>
    </source>
</evidence>
<keyword evidence="4" id="KW-0479">Metal-binding</keyword>
<reference evidence="12" key="1">
    <citation type="submission" date="2020-10" db="EMBL/GenBank/DDBJ databases">
        <authorList>
            <person name="Gilroy R."/>
        </authorList>
    </citation>
    <scope>NUCLEOTIDE SEQUENCE</scope>
    <source>
        <strain evidence="12">10669</strain>
    </source>
</reference>
<feature type="non-terminal residue" evidence="12">
    <location>
        <position position="612"/>
    </location>
</feature>
<keyword evidence="6" id="KW-0560">Oxidoreductase</keyword>
<reference evidence="12" key="2">
    <citation type="journal article" date="2021" name="PeerJ">
        <title>Extensive microbial diversity within the chicken gut microbiome revealed by metagenomics and culture.</title>
        <authorList>
            <person name="Gilroy R."/>
            <person name="Ravi A."/>
            <person name="Getino M."/>
            <person name="Pursley I."/>
            <person name="Horton D.L."/>
            <person name="Alikhan N.F."/>
            <person name="Baker D."/>
            <person name="Gharbi K."/>
            <person name="Hall N."/>
            <person name="Watson M."/>
            <person name="Adriaenssens E.M."/>
            <person name="Foster-Nyarko E."/>
            <person name="Jarju S."/>
            <person name="Secka A."/>
            <person name="Antonio M."/>
            <person name="Oren A."/>
            <person name="Chaudhuri R.R."/>
            <person name="La Ragione R."/>
            <person name="Hildebrand F."/>
            <person name="Pallen M.J."/>
        </authorList>
    </citation>
    <scope>NUCLEOTIDE SEQUENCE</scope>
    <source>
        <strain evidence="12">10669</strain>
    </source>
</reference>
<dbReference type="EMBL" id="DVOG01000176">
    <property type="protein sequence ID" value="HIV04793.1"/>
    <property type="molecule type" value="Genomic_DNA"/>
</dbReference>
<dbReference type="InterPro" id="IPR050722">
    <property type="entry name" value="Pyruvate:ferred/Flavod_OxRd"/>
</dbReference>
<dbReference type="PANTHER" id="PTHR32154:SF0">
    <property type="entry name" value="PYRUVATE-FLAVODOXIN OXIDOREDUCTASE-RELATED"/>
    <property type="match status" value="1"/>
</dbReference>
<feature type="domain" description="Pyruvate flavodoxin/ferredoxin oxidoreductase pyrimidine binding" evidence="10">
    <location>
        <begin position="19"/>
        <end position="249"/>
    </location>
</feature>
<evidence type="ECO:0000259" key="10">
    <source>
        <dbReference type="Pfam" id="PF01855"/>
    </source>
</evidence>
<comment type="caution">
    <text evidence="12">The sequence shown here is derived from an EMBL/GenBank/DDBJ whole genome shotgun (WGS) entry which is preliminary data.</text>
</comment>
<sequence length="612" mass="66886">MANPHKFKTMDANEAVASVAYRLSEVIAIYPITPSSPMAESCDEWAAKRVPNLWKNVPVVEQLQSEAGVAGAVHGSLLAGALTTTFTASQGLLLMIPNMYKIAGELIPFTMHVTARAVATHALSIFGDHSDVMSCRSTGFAMLNSTSGQEAQDFALIAHAASLRSRVPFMHFFDGFRTSHEVSKIETISDDVIKAVVDENDIAAFRARAMSPERPCVHGTAQNPDVYFQGREAGNKYYDAVPGIVQEMMDKFAAATGRQYHIYDYYGAPDADRVIVSMGSSCETIEETIDALNAKGEKLGLVKVRLFLPFDAEAFLKVVPATAKKIAVLDRTKENGSLGEPLLLNVFAAYAENGGAMPTIIGGRYGIGSKEFNPGMVKSIYDELAKDAPKKRFTVGIYDDVTHLSLPWDNSFDIEADDVKRAVFVGLGADGTVGANKNSIKIIGEQTPNYAQGYFVYDSKKSGASTVSHLRFGPRPIRSAYLIKKANFVACSQYVFIGRQPILEYTMQGATVLLNSPFSPEETWKRFSKEWQEEIIAKKLKVFVIDASRVAAESGMKGRTNTVMQACFFALANILPKDEAIAQIKKSIEKTYAKKGEEVVQMNFKAVDNSLA</sequence>
<dbReference type="GO" id="GO:0022900">
    <property type="term" value="P:electron transport chain"/>
    <property type="evidence" value="ECO:0007669"/>
    <property type="project" value="InterPro"/>
</dbReference>
<dbReference type="AlphaFoldDB" id="A0A9D1T1E3"/>
<dbReference type="Gene3D" id="3.40.50.970">
    <property type="match status" value="1"/>
</dbReference>
<dbReference type="Gene3D" id="3.40.920.10">
    <property type="entry name" value="Pyruvate-ferredoxin oxidoreductase, PFOR, domain III"/>
    <property type="match status" value="1"/>
</dbReference>
<dbReference type="Pfam" id="PF01855">
    <property type="entry name" value="POR_N"/>
    <property type="match status" value="1"/>
</dbReference>
<feature type="domain" description="Pyruvate/ketoisovalerate oxidoreductase catalytic" evidence="9">
    <location>
        <begin position="428"/>
        <end position="609"/>
    </location>
</feature>
<dbReference type="GO" id="GO:0051539">
    <property type="term" value="F:4 iron, 4 sulfur cluster binding"/>
    <property type="evidence" value="ECO:0007669"/>
    <property type="project" value="UniProtKB-KW"/>
</dbReference>
<dbReference type="NCBIfam" id="TIGR02176">
    <property type="entry name" value="pyruv_ox_red"/>
    <property type="match status" value="1"/>
</dbReference>
<dbReference type="InterPro" id="IPR009014">
    <property type="entry name" value="Transketo_C/PFOR_II"/>
</dbReference>
<evidence type="ECO:0000313" key="12">
    <source>
        <dbReference type="EMBL" id="HIV04793.1"/>
    </source>
</evidence>
<evidence type="ECO:0000313" key="13">
    <source>
        <dbReference type="Proteomes" id="UP000886812"/>
    </source>
</evidence>
<dbReference type="Gene3D" id="3.40.50.920">
    <property type="match status" value="1"/>
</dbReference>
<evidence type="ECO:0000256" key="3">
    <source>
        <dbReference type="ARBA" id="ARBA00022485"/>
    </source>
</evidence>
<keyword evidence="2" id="KW-0813">Transport</keyword>
<keyword evidence="8" id="KW-0411">Iron-sulfur</keyword>
<keyword evidence="12" id="KW-0670">Pyruvate</keyword>
<evidence type="ECO:0000256" key="4">
    <source>
        <dbReference type="ARBA" id="ARBA00022723"/>
    </source>
</evidence>
<evidence type="ECO:0000256" key="8">
    <source>
        <dbReference type="ARBA" id="ARBA00023014"/>
    </source>
</evidence>
<dbReference type="InterPro" id="IPR011895">
    <property type="entry name" value="Pyrv_flavodox_OxRed"/>
</dbReference>
<evidence type="ECO:0000256" key="7">
    <source>
        <dbReference type="ARBA" id="ARBA00023004"/>
    </source>
</evidence>